<dbReference type="AlphaFoldDB" id="A0A3D8IWJ5"/>
<feature type="transmembrane region" description="Helical" evidence="7">
    <location>
        <begin position="150"/>
        <end position="169"/>
    </location>
</feature>
<evidence type="ECO:0000256" key="6">
    <source>
        <dbReference type="ARBA" id="ARBA00023136"/>
    </source>
</evidence>
<keyword evidence="4 7" id="KW-0812">Transmembrane</keyword>
<evidence type="ECO:0000313" key="10">
    <source>
        <dbReference type="EMBL" id="RDU69285.1"/>
    </source>
</evidence>
<proteinExistence type="inferred from homology"/>
<dbReference type="InterPro" id="IPR006153">
    <property type="entry name" value="Cation/H_exchanger_TM"/>
</dbReference>
<dbReference type="GO" id="GO:0016020">
    <property type="term" value="C:membrane"/>
    <property type="evidence" value="ECO:0007669"/>
    <property type="project" value="UniProtKB-SubCell"/>
</dbReference>
<evidence type="ECO:0000259" key="8">
    <source>
        <dbReference type="Pfam" id="PF00999"/>
    </source>
</evidence>
<keyword evidence="5 7" id="KW-1133">Transmembrane helix</keyword>
<comment type="caution">
    <text evidence="10">The sequence shown here is derived from an EMBL/GenBank/DDBJ whole genome shotgun (WGS) entry which is preliminary data.</text>
</comment>
<feature type="transmembrane region" description="Helical" evidence="7">
    <location>
        <begin position="216"/>
        <end position="235"/>
    </location>
</feature>
<dbReference type="InterPro" id="IPR036291">
    <property type="entry name" value="NAD(P)-bd_dom_sf"/>
</dbReference>
<dbReference type="Pfam" id="PF00999">
    <property type="entry name" value="Na_H_Exchanger"/>
    <property type="match status" value="1"/>
</dbReference>
<evidence type="ECO:0000256" key="5">
    <source>
        <dbReference type="ARBA" id="ARBA00022989"/>
    </source>
</evidence>
<dbReference type="Pfam" id="PF02254">
    <property type="entry name" value="TrkA_N"/>
    <property type="match status" value="1"/>
</dbReference>
<feature type="domain" description="Cation/H+ exchanger transmembrane" evidence="8">
    <location>
        <begin position="12"/>
        <end position="396"/>
    </location>
</feature>
<comment type="subcellular location">
    <subcellularLocation>
        <location evidence="1">Membrane</location>
        <topology evidence="1">Multi-pass membrane protein</topology>
    </subcellularLocation>
</comment>
<keyword evidence="11" id="KW-1185">Reference proteome</keyword>
<dbReference type="OrthoDB" id="9781411at2"/>
<dbReference type="PANTHER" id="PTHR42751:SF3">
    <property type="entry name" value="SODIUM_GLUTAMATE SYMPORTER"/>
    <property type="match status" value="1"/>
</dbReference>
<feature type="transmembrane region" description="Helical" evidence="7">
    <location>
        <begin position="175"/>
        <end position="195"/>
    </location>
</feature>
<evidence type="ECO:0000259" key="9">
    <source>
        <dbReference type="Pfam" id="PF02254"/>
    </source>
</evidence>
<dbReference type="Gene3D" id="1.20.1530.20">
    <property type="match status" value="1"/>
</dbReference>
<keyword evidence="3" id="KW-0813">Transport</keyword>
<feature type="transmembrane region" description="Helical" evidence="7">
    <location>
        <begin position="377"/>
        <end position="396"/>
    </location>
</feature>
<dbReference type="RefSeq" id="WP_104725123.1">
    <property type="nucleotide sequence ID" value="NZ_FZNE01000015.1"/>
</dbReference>
<dbReference type="SUPFAM" id="SSF51735">
    <property type="entry name" value="NAD(P)-binding Rossmann-fold domains"/>
    <property type="match status" value="1"/>
</dbReference>
<evidence type="ECO:0000256" key="7">
    <source>
        <dbReference type="SAM" id="Phobius"/>
    </source>
</evidence>
<dbReference type="PANTHER" id="PTHR42751">
    <property type="entry name" value="SODIUM/HYDROGEN EXCHANGER FAMILY/TRKA DOMAIN PROTEIN"/>
    <property type="match status" value="1"/>
</dbReference>
<organism evidence="10 11">
    <name type="scientific">Helicobacter cholecystus</name>
    <dbReference type="NCBI Taxonomy" id="45498"/>
    <lineage>
        <taxon>Bacteria</taxon>
        <taxon>Pseudomonadati</taxon>
        <taxon>Campylobacterota</taxon>
        <taxon>Epsilonproteobacteria</taxon>
        <taxon>Campylobacterales</taxon>
        <taxon>Helicobacteraceae</taxon>
        <taxon>Helicobacter</taxon>
    </lineage>
</organism>
<dbReference type="GO" id="GO:1902600">
    <property type="term" value="P:proton transmembrane transport"/>
    <property type="evidence" value="ECO:0007669"/>
    <property type="project" value="InterPro"/>
</dbReference>
<feature type="domain" description="RCK N-terminal" evidence="9">
    <location>
        <begin position="436"/>
        <end position="550"/>
    </location>
</feature>
<dbReference type="Gene3D" id="3.40.50.720">
    <property type="entry name" value="NAD(P)-binding Rossmann-like Domain"/>
    <property type="match status" value="1"/>
</dbReference>
<comment type="similarity">
    <text evidence="2">Belongs to the monovalent cation:proton antiporter 2 (CPA2) transporter (TC 2.A.37) family.</text>
</comment>
<dbReference type="InterPro" id="IPR038770">
    <property type="entry name" value="Na+/solute_symporter_sf"/>
</dbReference>
<evidence type="ECO:0000256" key="2">
    <source>
        <dbReference type="ARBA" id="ARBA00005551"/>
    </source>
</evidence>
<dbReference type="EMBL" id="NXLU01000003">
    <property type="protein sequence ID" value="RDU69285.1"/>
    <property type="molecule type" value="Genomic_DNA"/>
</dbReference>
<evidence type="ECO:0000256" key="1">
    <source>
        <dbReference type="ARBA" id="ARBA00004141"/>
    </source>
</evidence>
<sequence>MGFAILVFAIGIAVIINIFFKRIDIPVIIGYIVTGVIIVYAFDLRAISASEDLSKIAEFGIVFLMFMIGLEFSFTRIKAMKQEVLTFGSLQMILTTGIFFLINYYIFQFNGATSIIIASAFSLSSTAIVLKSFEENKVMGTGYGKKALGILIMQDIAVIPILLMVAMLGNKETEFAPLLIKTVVSAIVVLFILFIPGKFLATKILKFAANTHMDEIFMGTVLFIVLGAALLSEYFEFSHSLGAFIAGMVISSSDYKHQVEADLTHFRDIFLGLFFVTVGMQVDLEFLMQHFFIIGLFLVLVMSLKVGIIFTILKLLRREAKTALKTALSLCQIGEFSFAIFLISQQAGLLQTNEESKVLQGLIEIGVLQKGFSATDMNQILTLMVILSMIATPFVLKNLRKITLFFLPKVAKSIGEEERKIQEYTIKGLEAMRDHIVVCGYGTFGQEIVQWLKEHHMNYVAVDYNLARVEKGLKQGDRVIFGNVAQKGILEHLSLKDSRAVIIAVDDTGHLKHICQMLLEEAPECNIIAKVTTEEEEMQLGDMPLHYVINEKKEIAKILAHAALAPKEL</sequence>
<keyword evidence="6 7" id="KW-0472">Membrane</keyword>
<feature type="transmembrane region" description="Helical" evidence="7">
    <location>
        <begin position="28"/>
        <end position="47"/>
    </location>
</feature>
<dbReference type="GO" id="GO:0006813">
    <property type="term" value="P:potassium ion transport"/>
    <property type="evidence" value="ECO:0007669"/>
    <property type="project" value="InterPro"/>
</dbReference>
<feature type="transmembrane region" description="Helical" evidence="7">
    <location>
        <begin position="291"/>
        <end position="316"/>
    </location>
</feature>
<feature type="transmembrane region" description="Helical" evidence="7">
    <location>
        <begin position="53"/>
        <end position="72"/>
    </location>
</feature>
<accession>A0A3D8IWJ5</accession>
<gene>
    <name evidence="10" type="ORF">CQA62_03870</name>
</gene>
<name>A0A3D8IWJ5_9HELI</name>
<feature type="transmembrane region" description="Helical" evidence="7">
    <location>
        <begin position="84"/>
        <end position="106"/>
    </location>
</feature>
<evidence type="ECO:0000256" key="3">
    <source>
        <dbReference type="ARBA" id="ARBA00022448"/>
    </source>
</evidence>
<feature type="transmembrane region" description="Helical" evidence="7">
    <location>
        <begin position="6"/>
        <end position="23"/>
    </location>
</feature>
<dbReference type="Proteomes" id="UP000257067">
    <property type="component" value="Unassembled WGS sequence"/>
</dbReference>
<evidence type="ECO:0000256" key="4">
    <source>
        <dbReference type="ARBA" id="ARBA00022692"/>
    </source>
</evidence>
<feature type="transmembrane region" description="Helical" evidence="7">
    <location>
        <begin position="112"/>
        <end position="130"/>
    </location>
</feature>
<protein>
    <submittedName>
        <fullName evidence="10">Potassium transporter KefB</fullName>
    </submittedName>
</protein>
<reference evidence="10 11" key="1">
    <citation type="submission" date="2018-04" db="EMBL/GenBank/DDBJ databases">
        <title>Novel Campyloabacter and Helicobacter Species and Strains.</title>
        <authorList>
            <person name="Mannion A.J."/>
            <person name="Shen Z."/>
            <person name="Fox J.G."/>
        </authorList>
    </citation>
    <scope>NUCLEOTIDE SEQUENCE [LARGE SCALE GENOMIC DNA]</scope>
    <source>
        <strain evidence="10 11">ATCC 700242</strain>
    </source>
</reference>
<dbReference type="GO" id="GO:0015297">
    <property type="term" value="F:antiporter activity"/>
    <property type="evidence" value="ECO:0007669"/>
    <property type="project" value="InterPro"/>
</dbReference>
<evidence type="ECO:0000313" key="11">
    <source>
        <dbReference type="Proteomes" id="UP000257067"/>
    </source>
</evidence>
<dbReference type="InterPro" id="IPR003148">
    <property type="entry name" value="RCK_N"/>
</dbReference>